<dbReference type="OrthoDB" id="9156933at2"/>
<name>A0A4V3BMN3_9RHOO</name>
<dbReference type="EMBL" id="SNVV01000007">
    <property type="protein sequence ID" value="TDN51292.1"/>
    <property type="molecule type" value="Genomic_DNA"/>
</dbReference>
<dbReference type="RefSeq" id="WP_133590728.1">
    <property type="nucleotide sequence ID" value="NZ_SNVV01000007.1"/>
</dbReference>
<proteinExistence type="predicted"/>
<protein>
    <submittedName>
        <fullName evidence="1">Uncharacterized protein</fullName>
    </submittedName>
</protein>
<gene>
    <name evidence="1" type="ORF">C7389_10726</name>
</gene>
<organism evidence="1 2">
    <name type="scientific">Azoarcus indigens</name>
    <dbReference type="NCBI Taxonomy" id="29545"/>
    <lineage>
        <taxon>Bacteria</taxon>
        <taxon>Pseudomonadati</taxon>
        <taxon>Pseudomonadota</taxon>
        <taxon>Betaproteobacteria</taxon>
        <taxon>Rhodocyclales</taxon>
        <taxon>Zoogloeaceae</taxon>
        <taxon>Azoarcus</taxon>
    </lineage>
</organism>
<evidence type="ECO:0000313" key="1">
    <source>
        <dbReference type="EMBL" id="TDN51292.1"/>
    </source>
</evidence>
<dbReference type="AlphaFoldDB" id="A0A4V3BMN3"/>
<dbReference type="Proteomes" id="UP000295129">
    <property type="component" value="Unassembled WGS sequence"/>
</dbReference>
<keyword evidence="2" id="KW-1185">Reference proteome</keyword>
<reference evidence="1 2" key="1">
    <citation type="submission" date="2019-03" db="EMBL/GenBank/DDBJ databases">
        <title>Genomic Encyclopedia of Type Strains, Phase IV (KMG-IV): sequencing the most valuable type-strain genomes for metagenomic binning, comparative biology and taxonomic classification.</title>
        <authorList>
            <person name="Goeker M."/>
        </authorList>
    </citation>
    <scope>NUCLEOTIDE SEQUENCE [LARGE SCALE GENOMIC DNA]</scope>
    <source>
        <strain evidence="1 2">DSM 12121</strain>
    </source>
</reference>
<evidence type="ECO:0000313" key="2">
    <source>
        <dbReference type="Proteomes" id="UP000295129"/>
    </source>
</evidence>
<comment type="caution">
    <text evidence="1">The sequence shown here is derived from an EMBL/GenBank/DDBJ whole genome shotgun (WGS) entry which is preliminary data.</text>
</comment>
<accession>A0A4V3BMN3</accession>
<sequence>MSGFGHYERDAEELEREIVKRGIVLGLDWQDENQMRELAREALTTSAQESLAELRGDDPQARARVELFGLAALMLETMRQSAEIGVHTHGGPAWKAFGHALIVESQRLGGEATH</sequence>